<evidence type="ECO:0000256" key="1">
    <source>
        <dbReference type="ARBA" id="ARBA00022801"/>
    </source>
</evidence>
<dbReference type="InterPro" id="IPR029045">
    <property type="entry name" value="ClpP/crotonase-like_dom_sf"/>
</dbReference>
<sequence>MHEVLRSSSLVLDNLFYKHLGQKHCICVEVVVKQLDRQISFWQKPKEYSVSNNSRRSLNMEEFNEVIFEFKKSIRRAILNRPGQLNSLTFEMISQMLKQLGVFEEDPTVKLVILKGKGRAFCAGGDVKGVINFVTNGHWSFGASFFRRQLTLDYKIATFKKPVVSILNGFVMGGGAGLSMLSTFRIVTEKTIFAMPEASIGVFPDCGASYFFSRIPGYFGEYLGLTGTRLTGIEMLHCGLATHFVLSKDLTSLEDSLDSLGASESMEILTMHKEGKWVMDAIKSIKSSSPTSLKIFLRLIREARRTNNLKQCLANDFRAICHILRRTNNDFFEGGRAMLIEKGRKPQWMPSKLELVSKEMVDKYFCDIENEEDWAPLQLPSKSALPHFPDLYSRL</sequence>
<dbReference type="Proteomes" id="UP001161247">
    <property type="component" value="Chromosome 7"/>
</dbReference>
<dbReference type="EC" id="3.1.2.4" evidence="2"/>
<reference evidence="4" key="1">
    <citation type="submission" date="2023-03" db="EMBL/GenBank/DDBJ databases">
        <authorList>
            <person name="Julca I."/>
        </authorList>
    </citation>
    <scope>NUCLEOTIDE SEQUENCE</scope>
</reference>
<comment type="similarity">
    <text evidence="2">Belongs to the enoyl-CoA hydratase/isomerase family.</text>
</comment>
<keyword evidence="5" id="KW-1185">Reference proteome</keyword>
<dbReference type="Pfam" id="PF16113">
    <property type="entry name" value="ECH_2"/>
    <property type="match status" value="2"/>
</dbReference>
<evidence type="ECO:0000313" key="5">
    <source>
        <dbReference type="Proteomes" id="UP001161247"/>
    </source>
</evidence>
<feature type="domain" description="Enoyl-CoA hydratase/isomerase" evidence="3">
    <location>
        <begin position="267"/>
        <end position="365"/>
    </location>
</feature>
<dbReference type="AlphaFoldDB" id="A0AAV1DX24"/>
<keyword evidence="1 2" id="KW-0378">Hydrolase</keyword>
<comment type="catalytic activity">
    <reaction evidence="2">
        <text>3-hydroxy-2-methylpropanoyl-CoA + H2O = 3-hydroxy-2-methylpropanoate + CoA + H(+)</text>
        <dbReference type="Rhea" id="RHEA:20888"/>
        <dbReference type="ChEBI" id="CHEBI:11805"/>
        <dbReference type="ChEBI" id="CHEBI:15377"/>
        <dbReference type="ChEBI" id="CHEBI:15378"/>
        <dbReference type="ChEBI" id="CHEBI:57287"/>
        <dbReference type="ChEBI" id="CHEBI:57340"/>
        <dbReference type="EC" id="3.1.2.4"/>
    </reaction>
</comment>
<dbReference type="PANTHER" id="PTHR43176:SF6">
    <property type="entry name" value="3-HYDROXYISOBUTYRYL-COA HYDROLASE"/>
    <property type="match status" value="1"/>
</dbReference>
<dbReference type="GO" id="GO:0006574">
    <property type="term" value="P:L-valine catabolic process"/>
    <property type="evidence" value="ECO:0007669"/>
    <property type="project" value="UniProtKB-UniRule"/>
</dbReference>
<gene>
    <name evidence="4" type="ORF">OLC1_LOCUS19119</name>
</gene>
<organism evidence="4 5">
    <name type="scientific">Oldenlandia corymbosa var. corymbosa</name>
    <dbReference type="NCBI Taxonomy" id="529605"/>
    <lineage>
        <taxon>Eukaryota</taxon>
        <taxon>Viridiplantae</taxon>
        <taxon>Streptophyta</taxon>
        <taxon>Embryophyta</taxon>
        <taxon>Tracheophyta</taxon>
        <taxon>Spermatophyta</taxon>
        <taxon>Magnoliopsida</taxon>
        <taxon>eudicotyledons</taxon>
        <taxon>Gunneridae</taxon>
        <taxon>Pentapetalae</taxon>
        <taxon>asterids</taxon>
        <taxon>lamiids</taxon>
        <taxon>Gentianales</taxon>
        <taxon>Rubiaceae</taxon>
        <taxon>Rubioideae</taxon>
        <taxon>Spermacoceae</taxon>
        <taxon>Hedyotis-Oldenlandia complex</taxon>
        <taxon>Oldenlandia</taxon>
    </lineage>
</organism>
<name>A0AAV1DX24_OLDCO</name>
<evidence type="ECO:0000313" key="4">
    <source>
        <dbReference type="EMBL" id="CAI9111812.1"/>
    </source>
</evidence>
<dbReference type="GO" id="GO:0003860">
    <property type="term" value="F:3-hydroxyisobutyryl-CoA hydrolase activity"/>
    <property type="evidence" value="ECO:0007669"/>
    <property type="project" value="UniProtKB-UniRule"/>
</dbReference>
<dbReference type="CDD" id="cd06558">
    <property type="entry name" value="crotonase-like"/>
    <property type="match status" value="1"/>
</dbReference>
<dbReference type="EMBL" id="OX459124">
    <property type="protein sequence ID" value="CAI9111812.1"/>
    <property type="molecule type" value="Genomic_DNA"/>
</dbReference>
<proteinExistence type="inferred from homology"/>
<comment type="function">
    <text evidence="2">Hydrolyzes 3-hydroxyisobutyryl-CoA (HIBYL-CoA), a saline catabolite. Has high activity toward isobutyryl-CoA. Could be an isobutyryl-CoA dehydrogenase that functions in valine catabolism.</text>
</comment>
<evidence type="ECO:0000259" key="3">
    <source>
        <dbReference type="Pfam" id="PF16113"/>
    </source>
</evidence>
<dbReference type="PANTHER" id="PTHR43176">
    <property type="entry name" value="3-HYDROXYISOBUTYRYL-COA HYDROLASE-RELATED"/>
    <property type="match status" value="1"/>
</dbReference>
<protein>
    <recommendedName>
        <fullName evidence="2">3-hydroxyisobutyryl-CoA hydrolase</fullName>
        <shortName evidence="2">HIB-CoA hydrolase</shortName>
        <shortName evidence="2">HIBYL-CoA-H</shortName>
        <ecNumber evidence="2">3.1.2.4</ecNumber>
    </recommendedName>
    <alternativeName>
        <fullName evidence="2">3-hydroxyisobutyryl-coenzyme A hydrolase</fullName>
    </alternativeName>
</protein>
<comment type="pathway">
    <text evidence="2">Amino-acid degradation; L-valine degradation.</text>
</comment>
<evidence type="ECO:0000256" key="2">
    <source>
        <dbReference type="RuleBase" id="RU369070"/>
    </source>
</evidence>
<accession>A0AAV1DX24</accession>
<dbReference type="InterPro" id="IPR045004">
    <property type="entry name" value="ECH_dom"/>
</dbReference>
<dbReference type="SUPFAM" id="SSF52096">
    <property type="entry name" value="ClpP/crotonase"/>
    <property type="match status" value="1"/>
</dbReference>
<dbReference type="InterPro" id="IPR032259">
    <property type="entry name" value="HIBYL-CoA-H"/>
</dbReference>
<dbReference type="Gene3D" id="3.90.226.10">
    <property type="entry name" value="2-enoyl-CoA Hydratase, Chain A, domain 1"/>
    <property type="match status" value="1"/>
</dbReference>
<feature type="domain" description="Enoyl-CoA hydratase/isomerase" evidence="3">
    <location>
        <begin position="75"/>
        <end position="264"/>
    </location>
</feature>